<dbReference type="Proteomes" id="UP001152799">
    <property type="component" value="Chromosome 11"/>
</dbReference>
<dbReference type="PANTHER" id="PTHR11857:SF42">
    <property type="entry name" value="GENERAL ODORANT-BINDING PROTEIN 19D-RELATED"/>
    <property type="match status" value="1"/>
</dbReference>
<keyword evidence="4" id="KW-1185">Reference proteome</keyword>
<dbReference type="Gene3D" id="1.10.238.20">
    <property type="entry name" value="Pheromone/general odorant binding protein domain"/>
    <property type="match status" value="1"/>
</dbReference>
<feature type="chain" id="PRO_5040284138" evidence="2">
    <location>
        <begin position="17"/>
        <end position="144"/>
    </location>
</feature>
<sequence length="144" mass="16671">MNFLIIFVCVFVYTNASISQGLLDQAKSKIQEYGLQCVETEKPTDADIEAFMNKQPPKTHAGKCVMRCVFEKFDIMHPDGTYGEGNVEWLNKVKAEDEDIYNKIQEAYEVCQEQVKTEDLCERAFDLVECGKEESKKRELDEYF</sequence>
<feature type="signal peptide" evidence="2">
    <location>
        <begin position="1"/>
        <end position="16"/>
    </location>
</feature>
<dbReference type="EMBL" id="OU892287">
    <property type="protein sequence ID" value="CAG9761955.1"/>
    <property type="molecule type" value="Genomic_DNA"/>
</dbReference>
<gene>
    <name evidence="3" type="ORF">CEUTPL_LOCUS2645</name>
</gene>
<dbReference type="InterPro" id="IPR006170">
    <property type="entry name" value="PBP/GOBP"/>
</dbReference>
<dbReference type="PANTHER" id="PTHR11857">
    <property type="entry name" value="ODORANT BINDING PROTEIN-RELATED"/>
    <property type="match status" value="1"/>
</dbReference>
<proteinExistence type="predicted"/>
<accession>A0A9N9MEB3</accession>
<dbReference type="GO" id="GO:0007608">
    <property type="term" value="P:sensory perception of smell"/>
    <property type="evidence" value="ECO:0007669"/>
    <property type="project" value="TreeGrafter"/>
</dbReference>
<organism evidence="3 4">
    <name type="scientific">Ceutorhynchus assimilis</name>
    <name type="common">cabbage seed weevil</name>
    <dbReference type="NCBI Taxonomy" id="467358"/>
    <lineage>
        <taxon>Eukaryota</taxon>
        <taxon>Metazoa</taxon>
        <taxon>Ecdysozoa</taxon>
        <taxon>Arthropoda</taxon>
        <taxon>Hexapoda</taxon>
        <taxon>Insecta</taxon>
        <taxon>Pterygota</taxon>
        <taxon>Neoptera</taxon>
        <taxon>Endopterygota</taxon>
        <taxon>Coleoptera</taxon>
        <taxon>Polyphaga</taxon>
        <taxon>Cucujiformia</taxon>
        <taxon>Curculionidae</taxon>
        <taxon>Ceutorhynchinae</taxon>
        <taxon>Ceutorhynchus</taxon>
    </lineage>
</organism>
<dbReference type="GO" id="GO:0005615">
    <property type="term" value="C:extracellular space"/>
    <property type="evidence" value="ECO:0007669"/>
    <property type="project" value="TreeGrafter"/>
</dbReference>
<evidence type="ECO:0000313" key="3">
    <source>
        <dbReference type="EMBL" id="CAG9761955.1"/>
    </source>
</evidence>
<dbReference type="GO" id="GO:0005549">
    <property type="term" value="F:odorant binding"/>
    <property type="evidence" value="ECO:0007669"/>
    <property type="project" value="InterPro"/>
</dbReference>
<dbReference type="SMART" id="SM00708">
    <property type="entry name" value="PhBP"/>
    <property type="match status" value="1"/>
</dbReference>
<dbReference type="OrthoDB" id="6595846at2759"/>
<evidence type="ECO:0000313" key="4">
    <source>
        <dbReference type="Proteomes" id="UP001152799"/>
    </source>
</evidence>
<evidence type="ECO:0000256" key="2">
    <source>
        <dbReference type="SAM" id="SignalP"/>
    </source>
</evidence>
<reference evidence="3" key="1">
    <citation type="submission" date="2022-01" db="EMBL/GenBank/DDBJ databases">
        <authorList>
            <person name="King R."/>
        </authorList>
    </citation>
    <scope>NUCLEOTIDE SEQUENCE</scope>
</reference>
<dbReference type="AlphaFoldDB" id="A0A9N9MEB3"/>
<dbReference type="InterPro" id="IPR036728">
    <property type="entry name" value="PBP_GOBP_sf"/>
</dbReference>
<dbReference type="Pfam" id="PF01395">
    <property type="entry name" value="PBP_GOBP"/>
    <property type="match status" value="1"/>
</dbReference>
<dbReference type="SUPFAM" id="SSF47565">
    <property type="entry name" value="Insect pheromone/odorant-binding proteins"/>
    <property type="match status" value="1"/>
</dbReference>
<dbReference type="CDD" id="cd23992">
    <property type="entry name" value="PBP_GOBP"/>
    <property type="match status" value="1"/>
</dbReference>
<evidence type="ECO:0000256" key="1">
    <source>
        <dbReference type="ARBA" id="ARBA00022729"/>
    </source>
</evidence>
<protein>
    <submittedName>
        <fullName evidence="3">Uncharacterized protein</fullName>
    </submittedName>
</protein>
<keyword evidence="1 2" id="KW-0732">Signal</keyword>
<name>A0A9N9MEB3_9CUCU</name>